<keyword evidence="5" id="KW-1185">Reference proteome</keyword>
<dbReference type="SUPFAM" id="SSF51735">
    <property type="entry name" value="NAD(P)-binding Rossmann-fold domains"/>
    <property type="match status" value="1"/>
</dbReference>
<accession>A0ABM8UL74</accession>
<dbReference type="InterPro" id="IPR051609">
    <property type="entry name" value="NmrA/Isoflavone_reductase-like"/>
</dbReference>
<keyword evidence="2" id="KW-0560">Oxidoreductase</keyword>
<dbReference type="InterPro" id="IPR008030">
    <property type="entry name" value="NmrA-like"/>
</dbReference>
<organism evidence="4 5">
    <name type="scientific">Dyadobacter linearis</name>
    <dbReference type="NCBI Taxonomy" id="2823330"/>
    <lineage>
        <taxon>Bacteria</taxon>
        <taxon>Pseudomonadati</taxon>
        <taxon>Bacteroidota</taxon>
        <taxon>Cytophagia</taxon>
        <taxon>Cytophagales</taxon>
        <taxon>Spirosomataceae</taxon>
        <taxon>Dyadobacter</taxon>
    </lineage>
</organism>
<sequence length="305" mass="33809">MYPYSEKAENKLIIIAGASGHLGSRITHHLIQKGAKVRALIRKGSKNPSIAALRNSGAEIVEVDFNNHLRLAAALAGGACMVSAVSGLREVIVDLQIRLLNASVEANVPRFIPSDFCIDYTKLRPGTNRNLDLRREFNERLDRTNIRATSILNGMFADLLTGEAPLVQFGLNKVIYWGNADTEMDFTTMEDTALFTAIAALDATTPRYLRVAGEVANVRDLAKAASLAKGEEFGIFRIGGLGLLAFMIKSARTLFPQKKEVFPAWQGMQYLYDMLTGLPKLHPLDNHRYPEINWTPLREVLRKGK</sequence>
<evidence type="ECO:0000259" key="3">
    <source>
        <dbReference type="Pfam" id="PF05368"/>
    </source>
</evidence>
<evidence type="ECO:0000256" key="1">
    <source>
        <dbReference type="ARBA" id="ARBA00022857"/>
    </source>
</evidence>
<evidence type="ECO:0000313" key="5">
    <source>
        <dbReference type="Proteomes" id="UP000679725"/>
    </source>
</evidence>
<dbReference type="Proteomes" id="UP000679725">
    <property type="component" value="Unassembled WGS sequence"/>
</dbReference>
<dbReference type="PANTHER" id="PTHR47706">
    <property type="entry name" value="NMRA-LIKE FAMILY PROTEIN"/>
    <property type="match status" value="1"/>
</dbReference>
<name>A0ABM8UL74_9BACT</name>
<gene>
    <name evidence="4" type="ORF">DYBT9623_00868</name>
</gene>
<dbReference type="InterPro" id="IPR036291">
    <property type="entry name" value="NAD(P)-bd_dom_sf"/>
</dbReference>
<feature type="domain" description="NmrA-like" evidence="3">
    <location>
        <begin position="10"/>
        <end position="229"/>
    </location>
</feature>
<proteinExistence type="predicted"/>
<dbReference type="PANTHER" id="PTHR47706:SF1">
    <property type="entry name" value="CIPA-LIKE, PUTATIVE (AFU_ORTHOLOGUE AFUA_1G12460)-RELATED"/>
    <property type="match status" value="1"/>
</dbReference>
<keyword evidence="1" id="KW-0521">NADP</keyword>
<comment type="caution">
    <text evidence="4">The sequence shown here is derived from an EMBL/GenBank/DDBJ whole genome shotgun (WGS) entry which is preliminary data.</text>
</comment>
<dbReference type="Pfam" id="PF05368">
    <property type="entry name" value="NmrA"/>
    <property type="match status" value="1"/>
</dbReference>
<dbReference type="Gene3D" id="3.40.50.720">
    <property type="entry name" value="NAD(P)-binding Rossmann-like Domain"/>
    <property type="match status" value="1"/>
</dbReference>
<evidence type="ECO:0000313" key="4">
    <source>
        <dbReference type="EMBL" id="CAG5068139.1"/>
    </source>
</evidence>
<evidence type="ECO:0000256" key="2">
    <source>
        <dbReference type="ARBA" id="ARBA00023002"/>
    </source>
</evidence>
<dbReference type="Gene3D" id="3.90.25.10">
    <property type="entry name" value="UDP-galactose 4-epimerase, domain 1"/>
    <property type="match status" value="1"/>
</dbReference>
<reference evidence="4 5" key="1">
    <citation type="submission" date="2021-04" db="EMBL/GenBank/DDBJ databases">
        <authorList>
            <person name="Rodrigo-Torres L."/>
            <person name="Arahal R. D."/>
            <person name="Lucena T."/>
        </authorList>
    </citation>
    <scope>NUCLEOTIDE SEQUENCE [LARGE SCALE GENOMIC DNA]</scope>
    <source>
        <strain evidence="4 5">CECT 9623</strain>
    </source>
</reference>
<protein>
    <recommendedName>
        <fullName evidence="3">NmrA-like domain-containing protein</fullName>
    </recommendedName>
</protein>
<dbReference type="EMBL" id="CAJRAU010000001">
    <property type="protein sequence ID" value="CAG5068139.1"/>
    <property type="molecule type" value="Genomic_DNA"/>
</dbReference>
<dbReference type="RefSeq" id="WP_215232250.1">
    <property type="nucleotide sequence ID" value="NZ_CAJRAU010000001.1"/>
</dbReference>